<dbReference type="InterPro" id="IPR006127">
    <property type="entry name" value="ZnuA-like"/>
</dbReference>
<evidence type="ECO:0000256" key="4">
    <source>
        <dbReference type="ARBA" id="ARBA00022723"/>
    </source>
</evidence>
<proteinExistence type="inferred from homology"/>
<dbReference type="PANTHER" id="PTHR42953:SF1">
    <property type="entry name" value="METAL-BINDING PROTEIN HI_0362-RELATED"/>
    <property type="match status" value="1"/>
</dbReference>
<evidence type="ECO:0000256" key="1">
    <source>
        <dbReference type="ARBA" id="ARBA00004196"/>
    </source>
</evidence>
<keyword evidence="5 7" id="KW-0732">Signal</keyword>
<dbReference type="PANTHER" id="PTHR42953">
    <property type="entry name" value="HIGH-AFFINITY ZINC UPTAKE SYSTEM PROTEIN ZNUA-RELATED"/>
    <property type="match status" value="1"/>
</dbReference>
<comment type="similarity">
    <text evidence="2 6">Belongs to the bacterial solute-binding protein 9 family.</text>
</comment>
<feature type="chain" id="PRO_5046516803" evidence="7">
    <location>
        <begin position="21"/>
        <end position="293"/>
    </location>
</feature>
<evidence type="ECO:0000256" key="6">
    <source>
        <dbReference type="RuleBase" id="RU003512"/>
    </source>
</evidence>
<dbReference type="InterPro" id="IPR006129">
    <property type="entry name" value="AdhesinB"/>
</dbReference>
<comment type="caution">
    <text evidence="8">The sequence shown here is derived from an EMBL/GenBank/DDBJ whole genome shotgun (WGS) entry which is preliminary data.</text>
</comment>
<protein>
    <submittedName>
        <fullName evidence="8">Metal ABC transporter substrate-binding protein</fullName>
    </submittedName>
</protein>
<comment type="subcellular location">
    <subcellularLocation>
        <location evidence="1">Cell envelope</location>
    </subcellularLocation>
</comment>
<gene>
    <name evidence="8" type="ORF">ACFOW7_09160</name>
</gene>
<dbReference type="CDD" id="cd01137">
    <property type="entry name" value="PsaA"/>
    <property type="match status" value="1"/>
</dbReference>
<dbReference type="InterPro" id="IPR006128">
    <property type="entry name" value="Lipoprotein_PsaA-like"/>
</dbReference>
<dbReference type="InterPro" id="IPR050492">
    <property type="entry name" value="Bact_metal-bind_prot9"/>
</dbReference>
<dbReference type="Gene3D" id="3.40.50.1980">
    <property type="entry name" value="Nitrogenase molybdenum iron protein domain"/>
    <property type="match status" value="2"/>
</dbReference>
<dbReference type="Pfam" id="PF01297">
    <property type="entry name" value="ZnuA"/>
    <property type="match status" value="1"/>
</dbReference>
<evidence type="ECO:0000256" key="7">
    <source>
        <dbReference type="SAM" id="SignalP"/>
    </source>
</evidence>
<dbReference type="PRINTS" id="PR00691">
    <property type="entry name" value="ADHESINB"/>
</dbReference>
<dbReference type="Proteomes" id="UP001595791">
    <property type="component" value="Unassembled WGS sequence"/>
</dbReference>
<keyword evidence="9" id="KW-1185">Reference proteome</keyword>
<sequence length="293" mass="32003">MLLRRLAALGAALLSLTASAERLPVVASFSLLADLTQAVGGEHIELKTLVGPDGDAHVYQPTPRDVQAVAKARVLVVNGLGFEGWIGRLRQASRFKGIEVVASQGLTPLAGDHHGHPHADPHAWQNPANVHRYVDNIATGLAQADPANATYYRQRAGDYRRRLSEFERWADAEMASIPLAKRQVITSHDAFAYLGQRFAIRFQAPQGRGTDSEASVQDVVKLIRQIRQSRIQAVFVENISNPRLLEQIGRETGVAPGGRLYSDALSTANGPAPDYLAMMRHNISQLVAGMRRN</sequence>
<name>A0ABV8MRJ4_9NEIS</name>
<accession>A0ABV8MRJ4</accession>
<feature type="signal peptide" evidence="7">
    <location>
        <begin position="1"/>
        <end position="20"/>
    </location>
</feature>
<evidence type="ECO:0000313" key="9">
    <source>
        <dbReference type="Proteomes" id="UP001595791"/>
    </source>
</evidence>
<keyword evidence="3 6" id="KW-0813">Transport</keyword>
<dbReference type="PRINTS" id="PR00690">
    <property type="entry name" value="ADHESNFAMILY"/>
</dbReference>
<reference evidence="9" key="1">
    <citation type="journal article" date="2019" name="Int. J. Syst. Evol. Microbiol.">
        <title>The Global Catalogue of Microorganisms (GCM) 10K type strain sequencing project: providing services to taxonomists for standard genome sequencing and annotation.</title>
        <authorList>
            <consortium name="The Broad Institute Genomics Platform"/>
            <consortium name="The Broad Institute Genome Sequencing Center for Infectious Disease"/>
            <person name="Wu L."/>
            <person name="Ma J."/>
        </authorList>
    </citation>
    <scope>NUCLEOTIDE SEQUENCE [LARGE SCALE GENOMIC DNA]</scope>
    <source>
        <strain evidence="9">LMG 29894</strain>
    </source>
</reference>
<dbReference type="EMBL" id="JBHSBU010000001">
    <property type="protein sequence ID" value="MFC4159520.1"/>
    <property type="molecule type" value="Genomic_DNA"/>
</dbReference>
<dbReference type="RefSeq" id="WP_378163363.1">
    <property type="nucleotide sequence ID" value="NZ_JBHSBU010000001.1"/>
</dbReference>
<dbReference type="SUPFAM" id="SSF53807">
    <property type="entry name" value="Helical backbone' metal receptor"/>
    <property type="match status" value="1"/>
</dbReference>
<evidence type="ECO:0000256" key="3">
    <source>
        <dbReference type="ARBA" id="ARBA00022448"/>
    </source>
</evidence>
<keyword evidence="4" id="KW-0479">Metal-binding</keyword>
<evidence type="ECO:0000313" key="8">
    <source>
        <dbReference type="EMBL" id="MFC4159520.1"/>
    </source>
</evidence>
<organism evidence="8 9">
    <name type="scientific">Chitinimonas lacunae</name>
    <dbReference type="NCBI Taxonomy" id="1963018"/>
    <lineage>
        <taxon>Bacteria</taxon>
        <taxon>Pseudomonadati</taxon>
        <taxon>Pseudomonadota</taxon>
        <taxon>Betaproteobacteria</taxon>
        <taxon>Neisseriales</taxon>
        <taxon>Chitinibacteraceae</taxon>
        <taxon>Chitinimonas</taxon>
    </lineage>
</organism>
<evidence type="ECO:0000256" key="5">
    <source>
        <dbReference type="ARBA" id="ARBA00022729"/>
    </source>
</evidence>
<evidence type="ECO:0000256" key="2">
    <source>
        <dbReference type="ARBA" id="ARBA00011028"/>
    </source>
</evidence>